<dbReference type="InterPro" id="IPR001789">
    <property type="entry name" value="Sig_transdc_resp-reg_receiver"/>
</dbReference>
<keyword evidence="2" id="KW-0963">Cytoplasm</keyword>
<keyword evidence="5" id="KW-0805">Transcription regulation</keyword>
<gene>
    <name evidence="12" type="ORF">MKS91_05110</name>
</gene>
<comment type="caution">
    <text evidence="12">The sequence shown here is derived from an EMBL/GenBank/DDBJ whole genome shotgun (WGS) entry which is preliminary data.</text>
</comment>
<accession>A0ABT1L661</accession>
<dbReference type="InterPro" id="IPR039420">
    <property type="entry name" value="WalR-like"/>
</dbReference>
<evidence type="ECO:0000256" key="6">
    <source>
        <dbReference type="ARBA" id="ARBA00023125"/>
    </source>
</evidence>
<dbReference type="InterPro" id="IPR016032">
    <property type="entry name" value="Sig_transdc_resp-reg_C-effctor"/>
</dbReference>
<protein>
    <submittedName>
        <fullName evidence="12">Response regulator transcription factor</fullName>
    </submittedName>
</protein>
<evidence type="ECO:0000256" key="8">
    <source>
        <dbReference type="PROSITE-ProRule" id="PRU00169"/>
    </source>
</evidence>
<comment type="subcellular location">
    <subcellularLocation>
        <location evidence="1">Cytoplasm</location>
    </subcellularLocation>
</comment>
<keyword evidence="6 9" id="KW-0238">DNA-binding</keyword>
<dbReference type="Proteomes" id="UP001320768">
    <property type="component" value="Unassembled WGS sequence"/>
</dbReference>
<evidence type="ECO:0000256" key="1">
    <source>
        <dbReference type="ARBA" id="ARBA00004496"/>
    </source>
</evidence>
<evidence type="ECO:0000259" key="10">
    <source>
        <dbReference type="PROSITE" id="PS50110"/>
    </source>
</evidence>
<dbReference type="CDD" id="cd00383">
    <property type="entry name" value="trans_reg_C"/>
    <property type="match status" value="1"/>
</dbReference>
<reference evidence="12 13" key="1">
    <citation type="journal article" date="2022" name="Nat. Microbiol.">
        <title>The microbiome of a bacterivorous marine choanoflagellate contains a resource-demanding obligate bacterial associate.</title>
        <authorList>
            <person name="Needham D.M."/>
            <person name="Poirier C."/>
            <person name="Bachy C."/>
            <person name="George E.E."/>
            <person name="Wilken S."/>
            <person name="Yung C.C.M."/>
            <person name="Limardo A.J."/>
            <person name="Morando M."/>
            <person name="Sudek L."/>
            <person name="Malmstrom R.R."/>
            <person name="Keeling P.J."/>
            <person name="Santoro A.E."/>
            <person name="Worden A.Z."/>
        </authorList>
    </citation>
    <scope>NUCLEOTIDE SEQUENCE [LARGE SCALE GENOMIC DNA]</scope>
    <source>
        <strain evidence="12 13">Comchoano-2</strain>
    </source>
</reference>
<dbReference type="SMART" id="SM00862">
    <property type="entry name" value="Trans_reg_C"/>
    <property type="match status" value="1"/>
</dbReference>
<dbReference type="SUPFAM" id="SSF46894">
    <property type="entry name" value="C-terminal effector domain of the bipartite response regulators"/>
    <property type="match status" value="1"/>
</dbReference>
<dbReference type="Pfam" id="PF00072">
    <property type="entry name" value="Response_reg"/>
    <property type="match status" value="1"/>
</dbReference>
<dbReference type="CDD" id="cd17624">
    <property type="entry name" value="REC_OmpR_PmrA-like"/>
    <property type="match status" value="1"/>
</dbReference>
<evidence type="ECO:0000313" key="12">
    <source>
        <dbReference type="EMBL" id="MCP8352659.1"/>
    </source>
</evidence>
<evidence type="ECO:0000256" key="9">
    <source>
        <dbReference type="PROSITE-ProRule" id="PRU01091"/>
    </source>
</evidence>
<feature type="domain" description="Response regulatory" evidence="10">
    <location>
        <begin position="2"/>
        <end position="118"/>
    </location>
</feature>
<dbReference type="Gene3D" id="3.40.50.2300">
    <property type="match status" value="1"/>
</dbReference>
<dbReference type="SUPFAM" id="SSF52172">
    <property type="entry name" value="CheY-like"/>
    <property type="match status" value="1"/>
</dbReference>
<name>A0ABT1L661_9GAMM</name>
<evidence type="ECO:0000313" key="13">
    <source>
        <dbReference type="Proteomes" id="UP001320768"/>
    </source>
</evidence>
<dbReference type="InterPro" id="IPR036388">
    <property type="entry name" value="WH-like_DNA-bd_sf"/>
</dbReference>
<evidence type="ECO:0000256" key="3">
    <source>
        <dbReference type="ARBA" id="ARBA00022553"/>
    </source>
</evidence>
<dbReference type="Pfam" id="PF00486">
    <property type="entry name" value="Trans_reg_C"/>
    <property type="match status" value="1"/>
</dbReference>
<evidence type="ECO:0000259" key="11">
    <source>
        <dbReference type="PROSITE" id="PS51755"/>
    </source>
</evidence>
<organism evidence="12 13">
    <name type="scientific">Candidatus Synchoanobacter obligatus</name>
    <dbReference type="NCBI Taxonomy" id="2919597"/>
    <lineage>
        <taxon>Bacteria</taxon>
        <taxon>Pseudomonadati</taxon>
        <taxon>Pseudomonadota</taxon>
        <taxon>Gammaproteobacteria</taxon>
        <taxon>Candidatus Comchoanobacterales</taxon>
        <taxon>Candidatus Comchoanobacteraceae</taxon>
        <taxon>Candidatus Synchoanobacter</taxon>
    </lineage>
</organism>
<dbReference type="PROSITE" id="PS51755">
    <property type="entry name" value="OMPR_PHOB"/>
    <property type="match status" value="1"/>
</dbReference>
<feature type="DNA-binding region" description="OmpR/PhoB-type" evidence="9">
    <location>
        <begin position="127"/>
        <end position="222"/>
    </location>
</feature>
<keyword evidence="7" id="KW-0804">Transcription</keyword>
<dbReference type="Gene3D" id="1.10.10.10">
    <property type="entry name" value="Winged helix-like DNA-binding domain superfamily/Winged helix DNA-binding domain"/>
    <property type="match status" value="1"/>
</dbReference>
<dbReference type="Gene3D" id="6.10.250.690">
    <property type="match status" value="1"/>
</dbReference>
<dbReference type="PROSITE" id="PS50110">
    <property type="entry name" value="RESPONSE_REGULATORY"/>
    <property type="match status" value="1"/>
</dbReference>
<proteinExistence type="predicted"/>
<keyword evidence="13" id="KW-1185">Reference proteome</keyword>
<dbReference type="SMART" id="SM00448">
    <property type="entry name" value="REC"/>
    <property type="match status" value="1"/>
</dbReference>
<keyword evidence="4" id="KW-0902">Two-component regulatory system</keyword>
<evidence type="ECO:0000256" key="7">
    <source>
        <dbReference type="ARBA" id="ARBA00023163"/>
    </source>
</evidence>
<dbReference type="InterPro" id="IPR001867">
    <property type="entry name" value="OmpR/PhoB-type_DNA-bd"/>
</dbReference>
<sequence>MRILLAEDDQDLGYTIKKGLKTYHYTVDWLTTGTEALYALKESDEIFDMAILDLGLPGTDGLDIIKKVRQAKISTPILVLTARDSNEDIIKGLDAGADDYLVKPFDFDVLNSRIAALLRRQSSNTNDFTLTIDDITINTQAHTVTVFGDTVAFSRQEFKILYKLMEKRGHVVGRQQMTQLLYGWGDDVDSNTIEVHMHSIRKKIKNGLKIKTIRGVGYIIEA</sequence>
<evidence type="ECO:0000256" key="4">
    <source>
        <dbReference type="ARBA" id="ARBA00023012"/>
    </source>
</evidence>
<evidence type="ECO:0000256" key="2">
    <source>
        <dbReference type="ARBA" id="ARBA00022490"/>
    </source>
</evidence>
<dbReference type="EMBL" id="JAKUDN010000002">
    <property type="protein sequence ID" value="MCP8352659.1"/>
    <property type="molecule type" value="Genomic_DNA"/>
</dbReference>
<feature type="domain" description="OmpR/PhoB-type" evidence="11">
    <location>
        <begin position="127"/>
        <end position="222"/>
    </location>
</feature>
<feature type="modified residue" description="4-aspartylphosphate" evidence="8">
    <location>
        <position position="53"/>
    </location>
</feature>
<evidence type="ECO:0000256" key="5">
    <source>
        <dbReference type="ARBA" id="ARBA00023015"/>
    </source>
</evidence>
<dbReference type="PANTHER" id="PTHR48111">
    <property type="entry name" value="REGULATOR OF RPOS"/>
    <property type="match status" value="1"/>
</dbReference>
<dbReference type="InterPro" id="IPR011006">
    <property type="entry name" value="CheY-like_superfamily"/>
</dbReference>
<dbReference type="RefSeq" id="WP_258569763.1">
    <property type="nucleotide sequence ID" value="NZ_JAKUDN010000002.1"/>
</dbReference>
<dbReference type="PANTHER" id="PTHR48111:SF35">
    <property type="entry name" value="TRANSCRIPTIONAL REGULATORY PROTEIN QSEB"/>
    <property type="match status" value="1"/>
</dbReference>
<keyword evidence="3 8" id="KW-0597">Phosphoprotein</keyword>